<dbReference type="Gene3D" id="3.40.47.10">
    <property type="match status" value="2"/>
</dbReference>
<reference evidence="6 7" key="1">
    <citation type="journal article" date="2011" name="Stand. Genomic Sci.">
        <title>Complete genome sequence of Haliscomenobacter hydrossis type strain (O).</title>
        <authorList>
            <consortium name="US DOE Joint Genome Institute (JGI-PGF)"/>
            <person name="Daligault H."/>
            <person name="Lapidus A."/>
            <person name="Zeytun A."/>
            <person name="Nolan M."/>
            <person name="Lucas S."/>
            <person name="Del Rio T.G."/>
            <person name="Tice H."/>
            <person name="Cheng J.F."/>
            <person name="Tapia R."/>
            <person name="Han C."/>
            <person name="Goodwin L."/>
            <person name="Pitluck S."/>
            <person name="Liolios K."/>
            <person name="Pagani I."/>
            <person name="Ivanova N."/>
            <person name="Huntemann M."/>
            <person name="Mavromatis K."/>
            <person name="Mikhailova N."/>
            <person name="Pati A."/>
            <person name="Chen A."/>
            <person name="Palaniappan K."/>
            <person name="Land M."/>
            <person name="Hauser L."/>
            <person name="Brambilla E.M."/>
            <person name="Rohde M."/>
            <person name="Verbarg S."/>
            <person name="Goker M."/>
            <person name="Bristow J."/>
            <person name="Eisen J.A."/>
            <person name="Markowitz V."/>
            <person name="Hugenholtz P."/>
            <person name="Kyrpides N.C."/>
            <person name="Klenk H.P."/>
            <person name="Woyke T."/>
        </authorList>
    </citation>
    <scope>NUCLEOTIDE SEQUENCE [LARGE SCALE GENOMIC DNA]</scope>
    <source>
        <strain evidence="7">ATCC 27775 / DSM 1100 / LMG 10767 / O</strain>
    </source>
</reference>
<dbReference type="Pfam" id="PF00195">
    <property type="entry name" value="Chal_sti_synt_N"/>
    <property type="match status" value="1"/>
</dbReference>
<dbReference type="Pfam" id="PF02797">
    <property type="entry name" value="Chal_sti_synt_C"/>
    <property type="match status" value="1"/>
</dbReference>
<evidence type="ECO:0000256" key="2">
    <source>
        <dbReference type="ARBA" id="ARBA00022679"/>
    </source>
</evidence>
<evidence type="ECO:0000313" key="6">
    <source>
        <dbReference type="EMBL" id="AEE48826.1"/>
    </source>
</evidence>
<evidence type="ECO:0000256" key="3">
    <source>
        <dbReference type="PIRSR" id="PIRSR000451-1"/>
    </source>
</evidence>
<dbReference type="RefSeq" id="WP_013763384.1">
    <property type="nucleotide sequence ID" value="NC_015510.1"/>
</dbReference>
<evidence type="ECO:0000259" key="5">
    <source>
        <dbReference type="Pfam" id="PF02797"/>
    </source>
</evidence>
<organism evidence="6 7">
    <name type="scientific">Haliscomenobacter hydrossis (strain ATCC 27775 / DSM 1100 / LMG 10767 / O)</name>
    <dbReference type="NCBI Taxonomy" id="760192"/>
    <lineage>
        <taxon>Bacteria</taxon>
        <taxon>Pseudomonadati</taxon>
        <taxon>Bacteroidota</taxon>
        <taxon>Saprospiria</taxon>
        <taxon>Saprospirales</taxon>
        <taxon>Haliscomenobacteraceae</taxon>
        <taxon>Haliscomenobacter</taxon>
    </lineage>
</organism>
<evidence type="ECO:0000256" key="1">
    <source>
        <dbReference type="ARBA" id="ARBA00005531"/>
    </source>
</evidence>
<feature type="domain" description="Chalcone/stilbene synthase N-terminal" evidence="4">
    <location>
        <begin position="4"/>
        <end position="213"/>
    </location>
</feature>
<dbReference type="PIRSF" id="PIRSF000451">
    <property type="entry name" value="PKS_III"/>
    <property type="match status" value="1"/>
</dbReference>
<dbReference type="GO" id="GO:0030639">
    <property type="term" value="P:polyketide biosynthetic process"/>
    <property type="evidence" value="ECO:0007669"/>
    <property type="project" value="TreeGrafter"/>
</dbReference>
<sequence length="362" mass="39363">MSYIVNIATAVPDHGYEQHVLTQFYSNSIDDVSVKRKVKILADKSGTSTRYSVLEDYGLPAEQFTFFPKNTQLLPSPGLTQRMDRFKKEALPLSVKAIQNLPDFAASKSSITHLITVTCTGLSAPGLDIELMQALALPPTTHRSSVNFLGCNAAIIALKQADGICKSQPDALVLVVCTELCTLHFQTIYNQDYLLCNVLFGDGSAAVLLSSQPVKESTSRNVQITGFDSFCIPDSRNEMAWQLSETGFIMNLSAYVGDLIKNNIKSMLDNVGIDPLSIDYWAVHPGGKKIVDSFGEALGLSVTDLAASYQVLKDYGNMSSPTVLFVLKNILENLDPHPDGKNIFAAAFGPGLTVETMQLCHA</sequence>
<reference key="2">
    <citation type="submission" date="2011-04" db="EMBL/GenBank/DDBJ databases">
        <title>Complete sequence of chromosome of Haliscomenobacter hydrossis DSM 1100.</title>
        <authorList>
            <consortium name="US DOE Joint Genome Institute (JGI-PGF)"/>
            <person name="Lucas S."/>
            <person name="Han J."/>
            <person name="Lapidus A."/>
            <person name="Bruce D."/>
            <person name="Goodwin L."/>
            <person name="Pitluck S."/>
            <person name="Peters L."/>
            <person name="Kyrpides N."/>
            <person name="Mavromatis K."/>
            <person name="Ivanova N."/>
            <person name="Ovchinnikova G."/>
            <person name="Pagani I."/>
            <person name="Daligault H."/>
            <person name="Detter J.C."/>
            <person name="Han C."/>
            <person name="Land M."/>
            <person name="Hauser L."/>
            <person name="Markowitz V."/>
            <person name="Cheng J.-F."/>
            <person name="Hugenholtz P."/>
            <person name="Woyke T."/>
            <person name="Wu D."/>
            <person name="Verbarg S."/>
            <person name="Frueling A."/>
            <person name="Brambilla E."/>
            <person name="Klenk H.-P."/>
            <person name="Eisen J.A."/>
        </authorList>
    </citation>
    <scope>NUCLEOTIDE SEQUENCE</scope>
    <source>
        <strain>DSM 1100</strain>
    </source>
</reference>
<keyword evidence="6" id="KW-0012">Acyltransferase</keyword>
<dbReference type="HOGENOM" id="CLU_034992_0_2_10"/>
<proteinExistence type="inferred from homology"/>
<keyword evidence="7" id="KW-1185">Reference proteome</keyword>
<dbReference type="OrthoDB" id="9786288at2"/>
<evidence type="ECO:0000259" key="4">
    <source>
        <dbReference type="Pfam" id="PF00195"/>
    </source>
</evidence>
<gene>
    <name evidence="6" type="ordered locus">Halhy_0925</name>
</gene>
<dbReference type="GO" id="GO:0016210">
    <property type="term" value="F:naringenin-chalcone synthase activity"/>
    <property type="evidence" value="ECO:0007669"/>
    <property type="project" value="UniProtKB-EC"/>
</dbReference>
<dbReference type="EMBL" id="CP002691">
    <property type="protein sequence ID" value="AEE48826.1"/>
    <property type="molecule type" value="Genomic_DNA"/>
</dbReference>
<dbReference type="AlphaFoldDB" id="F4L6E4"/>
<dbReference type="EC" id="2.3.1.74" evidence="6"/>
<comment type="similarity">
    <text evidence="1">Belongs to the thiolase-like superfamily. Chalcone/stilbene synthases family.</text>
</comment>
<protein>
    <submittedName>
        <fullName evidence="6">Naringenin-chalcone synthase</fullName>
        <ecNumber evidence="6">2.3.1.74</ecNumber>
    </submittedName>
</protein>
<dbReference type="InterPro" id="IPR012328">
    <property type="entry name" value="Chalcone/stilbene_synt_C"/>
</dbReference>
<dbReference type="InterPro" id="IPR011141">
    <property type="entry name" value="Polyketide_synthase_type-III"/>
</dbReference>
<dbReference type="InterPro" id="IPR016039">
    <property type="entry name" value="Thiolase-like"/>
</dbReference>
<dbReference type="STRING" id="760192.Halhy_0925"/>
<dbReference type="CDD" id="cd00831">
    <property type="entry name" value="CHS_like"/>
    <property type="match status" value="1"/>
</dbReference>
<dbReference type="KEGG" id="hhy:Halhy_0925"/>
<dbReference type="InterPro" id="IPR001099">
    <property type="entry name" value="Chalcone/stilbene_synt_N"/>
</dbReference>
<evidence type="ECO:0000313" key="7">
    <source>
        <dbReference type="Proteomes" id="UP000008461"/>
    </source>
</evidence>
<feature type="domain" description="Chalcone/stilbene synthase C-terminal" evidence="5">
    <location>
        <begin position="232"/>
        <end position="359"/>
    </location>
</feature>
<dbReference type="Proteomes" id="UP000008461">
    <property type="component" value="Chromosome"/>
</dbReference>
<dbReference type="PANTHER" id="PTHR11877">
    <property type="entry name" value="HYDROXYMETHYLGLUTARYL-COA SYNTHASE"/>
    <property type="match status" value="1"/>
</dbReference>
<keyword evidence="2 6" id="KW-0808">Transferase</keyword>
<feature type="active site" description="Acyl-thioester intermediate" evidence="3">
    <location>
        <position position="151"/>
    </location>
</feature>
<name>F4L6E4_HALH1</name>
<dbReference type="SUPFAM" id="SSF53901">
    <property type="entry name" value="Thiolase-like"/>
    <property type="match status" value="1"/>
</dbReference>
<dbReference type="eggNOG" id="COG3424">
    <property type="taxonomic scope" value="Bacteria"/>
</dbReference>
<dbReference type="PANTHER" id="PTHR11877:SF46">
    <property type="entry name" value="TYPE III POLYKETIDE SYNTHASE A"/>
    <property type="match status" value="1"/>
</dbReference>
<accession>F4L6E4</accession>